<dbReference type="AlphaFoldDB" id="A0A202CGI4"/>
<protein>
    <submittedName>
        <fullName evidence="2">Gluconate:proton symporter</fullName>
    </submittedName>
</protein>
<keyword evidence="1" id="KW-1133">Transmembrane helix</keyword>
<feature type="non-terminal residue" evidence="2">
    <location>
        <position position="93"/>
    </location>
</feature>
<sequence>KKAVVAPLVAIILLMVNPIGSITGVEALSTFKVDAMYILPIAGIIGMLAMGQGKNIVKYTTSGLNKMTATVLILIGAGGVAGLISASDLSGQV</sequence>
<organism evidence="2 3">
    <name type="scientific">Chryseobacterium mucoviscidosis</name>
    <dbReference type="NCBI Taxonomy" id="1945581"/>
    <lineage>
        <taxon>Bacteria</taxon>
        <taxon>Pseudomonadati</taxon>
        <taxon>Bacteroidota</taxon>
        <taxon>Flavobacteriia</taxon>
        <taxon>Flavobacteriales</taxon>
        <taxon>Weeksellaceae</taxon>
        <taxon>Chryseobacterium group</taxon>
        <taxon>Chryseobacterium</taxon>
    </lineage>
</organism>
<accession>A0A202CGI4</accession>
<evidence type="ECO:0000313" key="2">
    <source>
        <dbReference type="EMBL" id="OVE62917.1"/>
    </source>
</evidence>
<feature type="non-terminal residue" evidence="2">
    <location>
        <position position="1"/>
    </location>
</feature>
<reference evidence="3" key="1">
    <citation type="submission" date="2017-02" db="EMBL/GenBank/DDBJ databases">
        <authorList>
            <person name="Tetz G."/>
            <person name="Tetz V."/>
        </authorList>
    </citation>
    <scope>NUCLEOTIDE SEQUENCE [LARGE SCALE GENOMIC DNA]</scope>
    <source>
        <strain evidence="3">VT16-26</strain>
    </source>
</reference>
<gene>
    <name evidence="2" type="ORF">B0E34_00580</name>
</gene>
<dbReference type="EMBL" id="MVAG01000035">
    <property type="protein sequence ID" value="OVE62917.1"/>
    <property type="molecule type" value="Genomic_DNA"/>
</dbReference>
<name>A0A202CGI4_9FLAO</name>
<feature type="transmembrane region" description="Helical" evidence="1">
    <location>
        <begin position="69"/>
        <end position="87"/>
    </location>
</feature>
<dbReference type="Proteomes" id="UP000196355">
    <property type="component" value="Unassembled WGS sequence"/>
</dbReference>
<feature type="transmembrane region" description="Helical" evidence="1">
    <location>
        <begin position="37"/>
        <end position="57"/>
    </location>
</feature>
<proteinExistence type="predicted"/>
<keyword evidence="1" id="KW-0812">Transmembrane</keyword>
<comment type="caution">
    <text evidence="2">The sequence shown here is derived from an EMBL/GenBank/DDBJ whole genome shotgun (WGS) entry which is preliminary data.</text>
</comment>
<keyword evidence="3" id="KW-1185">Reference proteome</keyword>
<evidence type="ECO:0000256" key="1">
    <source>
        <dbReference type="SAM" id="Phobius"/>
    </source>
</evidence>
<keyword evidence="1" id="KW-0472">Membrane</keyword>
<evidence type="ECO:0000313" key="3">
    <source>
        <dbReference type="Proteomes" id="UP000196355"/>
    </source>
</evidence>